<dbReference type="Proteomes" id="UP000305067">
    <property type="component" value="Unassembled WGS sequence"/>
</dbReference>
<dbReference type="SMART" id="SM00075">
    <property type="entry name" value="HYDRO"/>
    <property type="match status" value="1"/>
</dbReference>
<gene>
    <name evidence="7" type="ORF">BDV98DRAFT_598358</name>
</gene>
<reference evidence="7 8" key="1">
    <citation type="journal article" date="2019" name="Nat. Ecol. Evol.">
        <title>Megaphylogeny resolves global patterns of mushroom evolution.</title>
        <authorList>
            <person name="Varga T."/>
            <person name="Krizsan K."/>
            <person name="Foldi C."/>
            <person name="Dima B."/>
            <person name="Sanchez-Garcia M."/>
            <person name="Sanchez-Ramirez S."/>
            <person name="Szollosi G.J."/>
            <person name="Szarkandi J.G."/>
            <person name="Papp V."/>
            <person name="Albert L."/>
            <person name="Andreopoulos W."/>
            <person name="Angelini C."/>
            <person name="Antonin V."/>
            <person name="Barry K.W."/>
            <person name="Bougher N.L."/>
            <person name="Buchanan P."/>
            <person name="Buyck B."/>
            <person name="Bense V."/>
            <person name="Catcheside P."/>
            <person name="Chovatia M."/>
            <person name="Cooper J."/>
            <person name="Damon W."/>
            <person name="Desjardin D."/>
            <person name="Finy P."/>
            <person name="Geml J."/>
            <person name="Haridas S."/>
            <person name="Hughes K."/>
            <person name="Justo A."/>
            <person name="Karasinski D."/>
            <person name="Kautmanova I."/>
            <person name="Kiss B."/>
            <person name="Kocsube S."/>
            <person name="Kotiranta H."/>
            <person name="LaButti K.M."/>
            <person name="Lechner B.E."/>
            <person name="Liimatainen K."/>
            <person name="Lipzen A."/>
            <person name="Lukacs Z."/>
            <person name="Mihaltcheva S."/>
            <person name="Morgado L.N."/>
            <person name="Niskanen T."/>
            <person name="Noordeloos M.E."/>
            <person name="Ohm R.A."/>
            <person name="Ortiz-Santana B."/>
            <person name="Ovrebo C."/>
            <person name="Racz N."/>
            <person name="Riley R."/>
            <person name="Savchenko A."/>
            <person name="Shiryaev A."/>
            <person name="Soop K."/>
            <person name="Spirin V."/>
            <person name="Szebenyi C."/>
            <person name="Tomsovsky M."/>
            <person name="Tulloss R.E."/>
            <person name="Uehling J."/>
            <person name="Grigoriev I.V."/>
            <person name="Vagvolgyi C."/>
            <person name="Papp T."/>
            <person name="Martin F.M."/>
            <person name="Miettinen O."/>
            <person name="Hibbett D.S."/>
            <person name="Nagy L.G."/>
        </authorList>
    </citation>
    <scope>NUCLEOTIDE SEQUENCE [LARGE SCALE GENOMIC DNA]</scope>
    <source>
        <strain evidence="7 8">CBS 309.79</strain>
    </source>
</reference>
<name>A0A5C3Q0Q8_9AGAR</name>
<keyword evidence="4 6" id="KW-0964">Secreted</keyword>
<evidence type="ECO:0000256" key="1">
    <source>
        <dbReference type="ARBA" id="ARBA00004191"/>
    </source>
</evidence>
<comment type="similarity">
    <text evidence="2 6">Belongs to the fungal hydrophobin family.</text>
</comment>
<sequence>MFAKLSTVVLLAAVTGTFAAKMQPRGDLPHAQYTGTESNTQCSSGTVQCCNNVAAAGSENHAAILQALDGVGFFKDIAGTLQGNSGSFGLQCNPISAFGAGSGSACQGQTVCCDHTKNGGSIGFNCMPFNLNL</sequence>
<evidence type="ECO:0000256" key="2">
    <source>
        <dbReference type="ARBA" id="ARBA00010446"/>
    </source>
</evidence>
<dbReference type="AlphaFoldDB" id="A0A5C3Q0Q8"/>
<dbReference type="GO" id="GO:0005199">
    <property type="term" value="F:structural constituent of cell wall"/>
    <property type="evidence" value="ECO:0007669"/>
    <property type="project" value="InterPro"/>
</dbReference>
<keyword evidence="6" id="KW-0732">Signal</keyword>
<evidence type="ECO:0000256" key="5">
    <source>
        <dbReference type="ARBA" id="ARBA00023157"/>
    </source>
</evidence>
<feature type="signal peptide" evidence="6">
    <location>
        <begin position="1"/>
        <end position="19"/>
    </location>
</feature>
<proteinExistence type="inferred from homology"/>
<organism evidence="7 8">
    <name type="scientific">Pterulicium gracile</name>
    <dbReference type="NCBI Taxonomy" id="1884261"/>
    <lineage>
        <taxon>Eukaryota</taxon>
        <taxon>Fungi</taxon>
        <taxon>Dikarya</taxon>
        <taxon>Basidiomycota</taxon>
        <taxon>Agaricomycotina</taxon>
        <taxon>Agaricomycetes</taxon>
        <taxon>Agaricomycetidae</taxon>
        <taxon>Agaricales</taxon>
        <taxon>Pleurotineae</taxon>
        <taxon>Pterulaceae</taxon>
        <taxon>Pterulicium</taxon>
    </lineage>
</organism>
<dbReference type="Pfam" id="PF01185">
    <property type="entry name" value="Hydrophobin"/>
    <property type="match status" value="1"/>
</dbReference>
<evidence type="ECO:0000256" key="3">
    <source>
        <dbReference type="ARBA" id="ARBA00022512"/>
    </source>
</evidence>
<dbReference type="OrthoDB" id="4225815at2759"/>
<evidence type="ECO:0000313" key="8">
    <source>
        <dbReference type="Proteomes" id="UP000305067"/>
    </source>
</evidence>
<evidence type="ECO:0000313" key="7">
    <source>
        <dbReference type="EMBL" id="TFK95684.1"/>
    </source>
</evidence>
<evidence type="ECO:0000256" key="6">
    <source>
        <dbReference type="RuleBase" id="RU365009"/>
    </source>
</evidence>
<accession>A0A5C3Q0Q8</accession>
<feature type="chain" id="PRO_5023080416" description="Hydrophobin" evidence="6">
    <location>
        <begin position="20"/>
        <end position="133"/>
    </location>
</feature>
<keyword evidence="8" id="KW-1185">Reference proteome</keyword>
<dbReference type="EMBL" id="ML178877">
    <property type="protein sequence ID" value="TFK95684.1"/>
    <property type="molecule type" value="Genomic_DNA"/>
</dbReference>
<dbReference type="InterPro" id="IPR001338">
    <property type="entry name" value="Class_I_Hydrophobin"/>
</dbReference>
<evidence type="ECO:0000256" key="4">
    <source>
        <dbReference type="ARBA" id="ARBA00022525"/>
    </source>
</evidence>
<dbReference type="CDD" id="cd23507">
    <property type="entry name" value="hydrophobin_I"/>
    <property type="match status" value="1"/>
</dbReference>
<dbReference type="GO" id="GO:0009277">
    <property type="term" value="C:fungal-type cell wall"/>
    <property type="evidence" value="ECO:0007669"/>
    <property type="project" value="InterPro"/>
</dbReference>
<keyword evidence="3 6" id="KW-0134">Cell wall</keyword>
<protein>
    <recommendedName>
        <fullName evidence="6">Hydrophobin</fullName>
    </recommendedName>
</protein>
<comment type="subcellular location">
    <subcellularLocation>
        <location evidence="1 6">Secreted</location>
        <location evidence="1 6">Cell wall</location>
    </subcellularLocation>
</comment>
<keyword evidence="5 6" id="KW-1015">Disulfide bond</keyword>